<evidence type="ECO:0000256" key="1">
    <source>
        <dbReference type="SAM" id="MobiDB-lite"/>
    </source>
</evidence>
<reference evidence="2 3" key="1">
    <citation type="submission" date="2017-11" db="EMBL/GenBank/DDBJ databases">
        <title>De novo assembly and phasing of dikaryotic genomes from two isolates of Puccinia coronata f. sp. avenae, the causal agent of oat crown rust.</title>
        <authorList>
            <person name="Miller M.E."/>
            <person name="Zhang Y."/>
            <person name="Omidvar V."/>
            <person name="Sperschneider J."/>
            <person name="Schwessinger B."/>
            <person name="Raley C."/>
            <person name="Palmer J.M."/>
            <person name="Garnica D."/>
            <person name="Upadhyaya N."/>
            <person name="Rathjen J."/>
            <person name="Taylor J.M."/>
            <person name="Park R.F."/>
            <person name="Dodds P.N."/>
            <person name="Hirsch C.D."/>
            <person name="Kianian S.F."/>
            <person name="Figueroa M."/>
        </authorList>
    </citation>
    <scope>NUCLEOTIDE SEQUENCE [LARGE SCALE GENOMIC DNA]</scope>
    <source>
        <strain evidence="2">12SD80</strain>
    </source>
</reference>
<sequence>MQGLADNNELVNKNEDTKKNATNNKCNFTSAPDSVANTTTVNGLITNIVDYNYATVEPLDPPPSAQFHSMDDLLSFCQKCVKQHGYTVSKVHSNANKNVYIRCNRLGKYCGSGLNLTERKNTTSKVMCPFEIKGSVPTSKKITNKLTKKSSLKNSKALAIQSQASTDIAATPNLQQQNICNK</sequence>
<dbReference type="EMBL" id="PGCI01000778">
    <property type="protein sequence ID" value="PLW16198.1"/>
    <property type="molecule type" value="Genomic_DNA"/>
</dbReference>
<evidence type="ECO:0000313" key="2">
    <source>
        <dbReference type="EMBL" id="PLW16198.1"/>
    </source>
</evidence>
<evidence type="ECO:0000313" key="3">
    <source>
        <dbReference type="Proteomes" id="UP000235392"/>
    </source>
</evidence>
<evidence type="ECO:0008006" key="4">
    <source>
        <dbReference type="Google" id="ProtNLM"/>
    </source>
</evidence>
<feature type="region of interest" description="Disordered" evidence="1">
    <location>
        <begin position="1"/>
        <end position="27"/>
    </location>
</feature>
<organism evidence="2 3">
    <name type="scientific">Puccinia coronata f. sp. avenae</name>
    <dbReference type="NCBI Taxonomy" id="200324"/>
    <lineage>
        <taxon>Eukaryota</taxon>
        <taxon>Fungi</taxon>
        <taxon>Dikarya</taxon>
        <taxon>Basidiomycota</taxon>
        <taxon>Pucciniomycotina</taxon>
        <taxon>Pucciniomycetes</taxon>
        <taxon>Pucciniales</taxon>
        <taxon>Pucciniaceae</taxon>
        <taxon>Puccinia</taxon>
    </lineage>
</organism>
<comment type="caution">
    <text evidence="2">The sequence shown here is derived from an EMBL/GenBank/DDBJ whole genome shotgun (WGS) entry which is preliminary data.</text>
</comment>
<dbReference type="Proteomes" id="UP000235392">
    <property type="component" value="Unassembled WGS sequence"/>
</dbReference>
<name>A0A2N5SSH2_9BASI</name>
<protein>
    <recommendedName>
        <fullName evidence="4">FAR1 domain-containing protein</fullName>
    </recommendedName>
</protein>
<proteinExistence type="predicted"/>
<gene>
    <name evidence="2" type="ORF">PCASD_18050</name>
</gene>
<accession>A0A2N5SSH2</accession>
<dbReference type="AlphaFoldDB" id="A0A2N5SSH2"/>